<sequence>MVKVAAPLYELQQAFYTRLGQPLPAGQQDQQLLEALARLIRRRHARFLVDDFLTRAAAAHADVLVNDDVRSYDIDYPELRRRGWTAVRISTSDDLRGKRLAAQGYVSLSDASTTGVDAIEVDYEIRNDGTLADLETTVSHLMNQVLSC</sequence>
<evidence type="ECO:0000313" key="1">
    <source>
        <dbReference type="EMBL" id="KZM70464.1"/>
    </source>
</evidence>
<dbReference type="AlphaFoldDB" id="A0A164JJK4"/>
<proteinExistence type="predicted"/>
<dbReference type="InterPro" id="IPR027417">
    <property type="entry name" value="P-loop_NTPase"/>
</dbReference>
<name>A0A164JJK4_9NOCA</name>
<dbReference type="STRING" id="455432.AWN90_04090"/>
<dbReference type="EMBL" id="LWGR01000015">
    <property type="protein sequence ID" value="KZM70464.1"/>
    <property type="molecule type" value="Genomic_DNA"/>
</dbReference>
<reference evidence="1 2" key="1">
    <citation type="submission" date="2016-04" db="EMBL/GenBank/DDBJ databases">
        <authorList>
            <person name="Evans L.H."/>
            <person name="Alamgir A."/>
            <person name="Owens N."/>
            <person name="Weber N.D."/>
            <person name="Virtaneva K."/>
            <person name="Barbian K."/>
            <person name="Babar A."/>
            <person name="Rosenke K."/>
        </authorList>
    </citation>
    <scope>NUCLEOTIDE SEQUENCE [LARGE SCALE GENOMIC DNA]</scope>
    <source>
        <strain evidence="1 2">IFM 0406</strain>
    </source>
</reference>
<accession>A0A164JJK4</accession>
<organism evidence="1 2">
    <name type="scientific">Nocardia terpenica</name>
    <dbReference type="NCBI Taxonomy" id="455432"/>
    <lineage>
        <taxon>Bacteria</taxon>
        <taxon>Bacillati</taxon>
        <taxon>Actinomycetota</taxon>
        <taxon>Actinomycetes</taxon>
        <taxon>Mycobacteriales</taxon>
        <taxon>Nocardiaceae</taxon>
        <taxon>Nocardia</taxon>
    </lineage>
</organism>
<protein>
    <recommendedName>
        <fullName evidence="3">Dephospho-CoA kinase</fullName>
    </recommendedName>
</protein>
<evidence type="ECO:0008006" key="3">
    <source>
        <dbReference type="Google" id="ProtNLM"/>
    </source>
</evidence>
<gene>
    <name evidence="1" type="ORF">AWN90_04090</name>
</gene>
<keyword evidence="2" id="KW-1185">Reference proteome</keyword>
<evidence type="ECO:0000313" key="2">
    <source>
        <dbReference type="Proteomes" id="UP000076512"/>
    </source>
</evidence>
<dbReference type="Proteomes" id="UP000076512">
    <property type="component" value="Unassembled WGS sequence"/>
</dbReference>
<comment type="caution">
    <text evidence="1">The sequence shown here is derived from an EMBL/GenBank/DDBJ whole genome shotgun (WGS) entry which is preliminary data.</text>
</comment>
<dbReference type="Gene3D" id="3.40.50.300">
    <property type="entry name" value="P-loop containing nucleotide triphosphate hydrolases"/>
    <property type="match status" value="1"/>
</dbReference>